<organism evidence="1 2">
    <name type="scientific">Pectobacterium carotovorum</name>
    <name type="common">Erwinia carotovora</name>
    <dbReference type="NCBI Taxonomy" id="554"/>
    <lineage>
        <taxon>Bacteria</taxon>
        <taxon>Pseudomonadati</taxon>
        <taxon>Pseudomonadota</taxon>
        <taxon>Gammaproteobacteria</taxon>
        <taxon>Enterobacterales</taxon>
        <taxon>Pectobacteriaceae</taxon>
        <taxon>Pectobacterium</taxon>
    </lineage>
</organism>
<feature type="non-terminal residue" evidence="1">
    <location>
        <position position="1"/>
    </location>
</feature>
<gene>
    <name evidence="1" type="ORF">D5071_18625</name>
</gene>
<protein>
    <submittedName>
        <fullName evidence="1">Conjugal transfer protein TraD</fullName>
    </submittedName>
</protein>
<dbReference type="Proteomes" id="UP000283655">
    <property type="component" value="Unassembled WGS sequence"/>
</dbReference>
<reference evidence="1 2" key="1">
    <citation type="submission" date="2018-09" db="EMBL/GenBank/DDBJ databases">
        <title>Phylogenetic diversity of Pectobacterium and Dickeya strains causing blackleg disease of potato in Morocco.</title>
        <authorList>
            <person name="Oulghazi S."/>
            <person name="Moumni M."/>
            <person name="Faure D."/>
        </authorList>
    </citation>
    <scope>NUCLEOTIDE SEQUENCE [LARGE SCALE GENOMIC DNA]</scope>
    <source>
        <strain evidence="1 2">S1.15.11.2D</strain>
    </source>
</reference>
<sequence>IPNLHESDIERYKAQGQTYIENVINKSKQ</sequence>
<name>A0A419AS22_PECCA</name>
<evidence type="ECO:0000313" key="1">
    <source>
        <dbReference type="EMBL" id="RJL48218.1"/>
    </source>
</evidence>
<accession>A0A419AS22</accession>
<dbReference type="AlphaFoldDB" id="A0A419AS22"/>
<proteinExistence type="predicted"/>
<evidence type="ECO:0000313" key="2">
    <source>
        <dbReference type="Proteomes" id="UP000283655"/>
    </source>
</evidence>
<comment type="caution">
    <text evidence="1">The sequence shown here is derived from an EMBL/GenBank/DDBJ whole genome shotgun (WGS) entry which is preliminary data.</text>
</comment>
<dbReference type="EMBL" id="QZDH01000058">
    <property type="protein sequence ID" value="RJL48218.1"/>
    <property type="molecule type" value="Genomic_DNA"/>
</dbReference>